<keyword evidence="6" id="KW-0325">Glycoprotein</keyword>
<evidence type="ECO:0000256" key="4">
    <source>
        <dbReference type="ARBA" id="ARBA00022729"/>
    </source>
</evidence>
<keyword evidence="4 7" id="KW-0732">Signal</keyword>
<evidence type="ECO:0000256" key="1">
    <source>
        <dbReference type="ARBA" id="ARBA00009431"/>
    </source>
</evidence>
<dbReference type="Pfam" id="PF00450">
    <property type="entry name" value="Peptidase_S10"/>
    <property type="match status" value="1"/>
</dbReference>
<dbReference type="OrthoDB" id="443318at2759"/>
<dbReference type="EC" id="3.4.16.-" evidence="7"/>
<dbReference type="GO" id="GO:0006508">
    <property type="term" value="P:proteolysis"/>
    <property type="evidence" value="ECO:0007669"/>
    <property type="project" value="UniProtKB-KW"/>
</dbReference>
<dbReference type="GO" id="GO:0000324">
    <property type="term" value="C:fungal-type vacuole"/>
    <property type="evidence" value="ECO:0007669"/>
    <property type="project" value="TreeGrafter"/>
</dbReference>
<dbReference type="AlphaFoldDB" id="A0A9P9A576"/>
<dbReference type="GO" id="GO:0004185">
    <property type="term" value="F:serine-type carboxypeptidase activity"/>
    <property type="evidence" value="ECO:0007669"/>
    <property type="project" value="UniProtKB-UniRule"/>
</dbReference>
<feature type="signal peptide" evidence="7">
    <location>
        <begin position="1"/>
        <end position="22"/>
    </location>
</feature>
<dbReference type="EMBL" id="JAGSXJ010000039">
    <property type="protein sequence ID" value="KAH6664792.1"/>
    <property type="molecule type" value="Genomic_DNA"/>
</dbReference>
<sequence length="488" mass="53349">MKRSTSSAALTALALHVAHVTADALKPVAQRFEQSPGLPAFSFQLAGDTASVCNGTTPGTAGFLETDDGSTSTFFWLHESKNDPATDPLILWMSGGPGASSIGFGGLMELGPCRITTREGRLHTVDNPSSWNARANLLIVDQPAGVGFSRAEQQPNGLADSSKLMDRFLRQFLRGFPQLADRDFYIAGESYGGSWVPALAAQILRTQDETGAFAGIRHVQQMMKPLDEKPPAINLKGVMIGNGLIRQSVQNPAGIEEVCGSARGLFDGDRCRDFAPLALWCEQNLPVCETQGWLEPECLAAQDKCTGLTEVVLGEMHRNPYDWRRRCVGDPSGCYEEIDFVVDYLNSSNVKRSLGVPDDLPFNGISMEVFEKWQSVGDLWRASSGYVEELLGKGIRVLVYVGDKDWFCHAAGMRRLVDEGLTWAGRPLFRFRKLAPWYSGVKEAGRYKALEPLSFAEVAEAGHMVPFDQPEAALKLINSWIGGRLGAQ</sequence>
<evidence type="ECO:0000313" key="9">
    <source>
        <dbReference type="Proteomes" id="UP000770015"/>
    </source>
</evidence>
<feature type="chain" id="PRO_5040545930" description="Carboxypeptidase" evidence="7">
    <location>
        <begin position="23"/>
        <end position="488"/>
    </location>
</feature>
<dbReference type="PANTHER" id="PTHR11802:SF113">
    <property type="entry name" value="SERINE CARBOXYPEPTIDASE CTSA-4.1"/>
    <property type="match status" value="1"/>
</dbReference>
<protein>
    <recommendedName>
        <fullName evidence="7">Carboxypeptidase</fullName>
        <ecNumber evidence="7">3.4.16.-</ecNumber>
    </recommendedName>
</protein>
<dbReference type="Proteomes" id="UP000770015">
    <property type="component" value="Unassembled WGS sequence"/>
</dbReference>
<evidence type="ECO:0000256" key="3">
    <source>
        <dbReference type="ARBA" id="ARBA00022670"/>
    </source>
</evidence>
<dbReference type="PROSITE" id="PS00131">
    <property type="entry name" value="CARBOXYPEPT_SER_SER"/>
    <property type="match status" value="1"/>
</dbReference>
<organism evidence="8 9">
    <name type="scientific">Plectosphaerella plurivora</name>
    <dbReference type="NCBI Taxonomy" id="936078"/>
    <lineage>
        <taxon>Eukaryota</taxon>
        <taxon>Fungi</taxon>
        <taxon>Dikarya</taxon>
        <taxon>Ascomycota</taxon>
        <taxon>Pezizomycotina</taxon>
        <taxon>Sordariomycetes</taxon>
        <taxon>Hypocreomycetidae</taxon>
        <taxon>Glomerellales</taxon>
        <taxon>Plectosphaerellaceae</taxon>
        <taxon>Plectosphaerella</taxon>
    </lineage>
</organism>
<dbReference type="Gene3D" id="3.40.50.1820">
    <property type="entry name" value="alpha/beta hydrolase"/>
    <property type="match status" value="1"/>
</dbReference>
<reference evidence="8" key="1">
    <citation type="journal article" date="2021" name="Nat. Commun.">
        <title>Genetic determinants of endophytism in the Arabidopsis root mycobiome.</title>
        <authorList>
            <person name="Mesny F."/>
            <person name="Miyauchi S."/>
            <person name="Thiergart T."/>
            <person name="Pickel B."/>
            <person name="Atanasova L."/>
            <person name="Karlsson M."/>
            <person name="Huettel B."/>
            <person name="Barry K.W."/>
            <person name="Haridas S."/>
            <person name="Chen C."/>
            <person name="Bauer D."/>
            <person name="Andreopoulos W."/>
            <person name="Pangilinan J."/>
            <person name="LaButti K."/>
            <person name="Riley R."/>
            <person name="Lipzen A."/>
            <person name="Clum A."/>
            <person name="Drula E."/>
            <person name="Henrissat B."/>
            <person name="Kohler A."/>
            <person name="Grigoriev I.V."/>
            <person name="Martin F.M."/>
            <person name="Hacquard S."/>
        </authorList>
    </citation>
    <scope>NUCLEOTIDE SEQUENCE</scope>
    <source>
        <strain evidence="8">MPI-SDFR-AT-0117</strain>
    </source>
</reference>
<dbReference type="SUPFAM" id="SSF53474">
    <property type="entry name" value="alpha/beta-Hydrolases"/>
    <property type="match status" value="1"/>
</dbReference>
<keyword evidence="9" id="KW-1185">Reference proteome</keyword>
<dbReference type="PANTHER" id="PTHR11802">
    <property type="entry name" value="SERINE PROTEASE FAMILY S10 SERINE CARBOXYPEPTIDASE"/>
    <property type="match status" value="1"/>
</dbReference>
<accession>A0A9P9A576</accession>
<keyword evidence="3 7" id="KW-0645">Protease</keyword>
<keyword evidence="2 7" id="KW-0121">Carboxypeptidase</keyword>
<dbReference type="InterPro" id="IPR029058">
    <property type="entry name" value="AB_hydrolase_fold"/>
</dbReference>
<evidence type="ECO:0000256" key="7">
    <source>
        <dbReference type="RuleBase" id="RU361156"/>
    </source>
</evidence>
<dbReference type="InterPro" id="IPR018202">
    <property type="entry name" value="Ser_caboxypep_ser_AS"/>
</dbReference>
<proteinExistence type="inferred from homology"/>
<comment type="caution">
    <text evidence="8">The sequence shown here is derived from an EMBL/GenBank/DDBJ whole genome shotgun (WGS) entry which is preliminary data.</text>
</comment>
<comment type="similarity">
    <text evidence="1 7">Belongs to the peptidase S10 family.</text>
</comment>
<dbReference type="InterPro" id="IPR001563">
    <property type="entry name" value="Peptidase_S10"/>
</dbReference>
<dbReference type="Gene3D" id="1.10.287.410">
    <property type="match status" value="1"/>
</dbReference>
<evidence type="ECO:0000313" key="8">
    <source>
        <dbReference type="EMBL" id="KAH6664792.1"/>
    </source>
</evidence>
<evidence type="ECO:0000256" key="2">
    <source>
        <dbReference type="ARBA" id="ARBA00022645"/>
    </source>
</evidence>
<dbReference type="PRINTS" id="PR00724">
    <property type="entry name" value="CRBOXYPTASEC"/>
</dbReference>
<evidence type="ECO:0000256" key="5">
    <source>
        <dbReference type="ARBA" id="ARBA00022801"/>
    </source>
</evidence>
<name>A0A9P9A576_9PEZI</name>
<gene>
    <name evidence="8" type="ORF">F5X68DRAFT_279587</name>
</gene>
<keyword evidence="5 7" id="KW-0378">Hydrolase</keyword>
<evidence type="ECO:0000256" key="6">
    <source>
        <dbReference type="ARBA" id="ARBA00023180"/>
    </source>
</evidence>